<feature type="transmembrane region" description="Helical" evidence="1">
    <location>
        <begin position="20"/>
        <end position="38"/>
    </location>
</feature>
<name>A0A1T4K863_9ENTE</name>
<keyword evidence="1" id="KW-0812">Transmembrane</keyword>
<dbReference type="RefSeq" id="WP_078806109.1">
    <property type="nucleotide sequence ID" value="NZ_FUXI01000001.1"/>
</dbReference>
<keyword evidence="3" id="KW-1185">Reference proteome</keyword>
<protein>
    <submittedName>
        <fullName evidence="2">Uncharacterized protein</fullName>
    </submittedName>
</protein>
<dbReference type="Pfam" id="PF17255">
    <property type="entry name" value="EbsA"/>
    <property type="match status" value="1"/>
</dbReference>
<sequence length="144" mass="17804">MIKIFGKIRYHWQPDLTTSVTYWSATFTIFFISMIFTLENTEVYWLTFVIFFVFLFFVAIGFHRYFYFENDELFVVSLFKKERARVKISDIRAIQIAPHGVRIYCEKWKDGRIFYMRRWHKEPFMEAIREMQEFKAEITEIEHF</sequence>
<keyword evidence="1" id="KW-1133">Transmembrane helix</keyword>
<reference evidence="2 3" key="1">
    <citation type="submission" date="2017-02" db="EMBL/GenBank/DDBJ databases">
        <authorList>
            <person name="Peterson S.W."/>
        </authorList>
    </citation>
    <scope>NUCLEOTIDE SEQUENCE [LARGE SCALE GENOMIC DNA]</scope>
    <source>
        <strain evidence="2 3">ATCC BAA-1030</strain>
    </source>
</reference>
<gene>
    <name evidence="2" type="ORF">SAMN02745116_00142</name>
</gene>
<dbReference type="OrthoDB" id="2233065at2"/>
<organism evidence="2 3">
    <name type="scientific">Pilibacter termitis</name>
    <dbReference type="NCBI Taxonomy" id="263852"/>
    <lineage>
        <taxon>Bacteria</taxon>
        <taxon>Bacillati</taxon>
        <taxon>Bacillota</taxon>
        <taxon>Bacilli</taxon>
        <taxon>Lactobacillales</taxon>
        <taxon>Enterococcaceae</taxon>
        <taxon>Pilibacter</taxon>
    </lineage>
</organism>
<evidence type="ECO:0000256" key="1">
    <source>
        <dbReference type="SAM" id="Phobius"/>
    </source>
</evidence>
<accession>A0A1T4K863</accession>
<evidence type="ECO:0000313" key="2">
    <source>
        <dbReference type="EMBL" id="SJZ38505.1"/>
    </source>
</evidence>
<dbReference type="STRING" id="263852.SAMN02745116_00142"/>
<feature type="transmembrane region" description="Helical" evidence="1">
    <location>
        <begin position="44"/>
        <end position="62"/>
    </location>
</feature>
<dbReference type="Proteomes" id="UP000190328">
    <property type="component" value="Unassembled WGS sequence"/>
</dbReference>
<dbReference type="InterPro" id="IPR020215">
    <property type="entry name" value="EbsA-like"/>
</dbReference>
<evidence type="ECO:0000313" key="3">
    <source>
        <dbReference type="Proteomes" id="UP000190328"/>
    </source>
</evidence>
<keyword evidence="1" id="KW-0472">Membrane</keyword>
<proteinExistence type="predicted"/>
<dbReference type="AlphaFoldDB" id="A0A1T4K863"/>
<dbReference type="EMBL" id="FUXI01000001">
    <property type="protein sequence ID" value="SJZ38505.1"/>
    <property type="molecule type" value="Genomic_DNA"/>
</dbReference>